<reference evidence="1 2" key="1">
    <citation type="journal article" date="2016" name="Genome Announc.">
        <title>Draft Genome Sequences of Five Rapidly Growing Mycobacterium Species, M. thermoresistibile, M. fortuitum subsp. acetamidolyticum, M. canariasense, M. brisbanense, and M. novocastrense.</title>
        <authorList>
            <person name="Katahira K."/>
            <person name="Ogura Y."/>
            <person name="Gotoh Y."/>
            <person name="Hayashi T."/>
        </authorList>
    </citation>
    <scope>NUCLEOTIDE SEQUENCE [LARGE SCALE GENOMIC DNA]</scope>
    <source>
        <strain evidence="1 2">JCM6362</strain>
    </source>
</reference>
<evidence type="ECO:0000313" key="1">
    <source>
        <dbReference type="EMBL" id="GAT16317.1"/>
    </source>
</evidence>
<dbReference type="EMBL" id="BCTB01000042">
    <property type="protein sequence ID" value="GAT16317.1"/>
    <property type="molecule type" value="Genomic_DNA"/>
</dbReference>
<sequence length="89" mass="9019">MSIFTRKFWRDTAERVASSAGQGFLVGGGLGVGAEAAQAVDARYFPWVAALGTAAGMAAATFAKCLAATRISGNPDSAAFERKHPGGAA</sequence>
<accession>A0A100XGW4</accession>
<reference evidence="2" key="2">
    <citation type="submission" date="2016-02" db="EMBL/GenBank/DDBJ databases">
        <title>Draft genome sequence of five rapidly growing Mycobacterium species.</title>
        <authorList>
            <person name="Katahira K."/>
            <person name="Gotou Y."/>
            <person name="Iida K."/>
            <person name="Ogura Y."/>
            <person name="Hayashi T."/>
        </authorList>
    </citation>
    <scope>NUCLEOTIDE SEQUENCE [LARGE SCALE GENOMIC DNA]</scope>
    <source>
        <strain evidence="2">JCM6362</strain>
    </source>
</reference>
<comment type="caution">
    <text evidence="1">The sequence shown here is derived from an EMBL/GenBank/DDBJ whole genome shotgun (WGS) entry which is preliminary data.</text>
</comment>
<gene>
    <name evidence="1" type="ORF">RMCT_3286</name>
</gene>
<evidence type="ECO:0000313" key="2">
    <source>
        <dbReference type="Proteomes" id="UP000069654"/>
    </source>
</evidence>
<dbReference type="RefSeq" id="WP_003925110.1">
    <property type="nucleotide sequence ID" value="NZ_BCTB01000042.1"/>
</dbReference>
<protein>
    <submittedName>
        <fullName evidence="1">Uncharacterized protein</fullName>
    </submittedName>
</protein>
<dbReference type="STRING" id="1797.RMCT_3286"/>
<dbReference type="AlphaFoldDB" id="A0A100XGW4"/>
<dbReference type="Proteomes" id="UP000069654">
    <property type="component" value="Unassembled WGS sequence"/>
</dbReference>
<name>A0A100XGW4_MYCTH</name>
<organism evidence="1 2">
    <name type="scientific">Mycolicibacterium thermoresistibile</name>
    <name type="common">Mycobacterium thermoresistibile</name>
    <dbReference type="NCBI Taxonomy" id="1797"/>
    <lineage>
        <taxon>Bacteria</taxon>
        <taxon>Bacillati</taxon>
        <taxon>Actinomycetota</taxon>
        <taxon>Actinomycetes</taxon>
        <taxon>Mycobacteriales</taxon>
        <taxon>Mycobacteriaceae</taxon>
        <taxon>Mycolicibacterium</taxon>
    </lineage>
</organism>
<proteinExistence type="predicted"/>